<evidence type="ECO:0000313" key="3">
    <source>
        <dbReference type="Proteomes" id="UP001215151"/>
    </source>
</evidence>
<reference evidence="2" key="1">
    <citation type="submission" date="2022-11" db="EMBL/GenBank/DDBJ databases">
        <title>Genome Sequence of Cubamyces cubensis.</title>
        <authorList>
            <person name="Buettner E."/>
        </authorList>
    </citation>
    <scope>NUCLEOTIDE SEQUENCE</scope>
    <source>
        <strain evidence="2">MPL-01</strain>
    </source>
</reference>
<feature type="compositionally biased region" description="Pro residues" evidence="1">
    <location>
        <begin position="26"/>
        <end position="41"/>
    </location>
</feature>
<keyword evidence="3" id="KW-1185">Reference proteome</keyword>
<name>A0AAD7TXH1_9APHY</name>
<protein>
    <submittedName>
        <fullName evidence="2">Uncharacterized protein</fullName>
    </submittedName>
</protein>
<evidence type="ECO:0000313" key="2">
    <source>
        <dbReference type="EMBL" id="KAJ8488443.1"/>
    </source>
</evidence>
<comment type="caution">
    <text evidence="2">The sequence shown here is derived from an EMBL/GenBank/DDBJ whole genome shotgun (WGS) entry which is preliminary data.</text>
</comment>
<dbReference type="Proteomes" id="UP001215151">
    <property type="component" value="Unassembled WGS sequence"/>
</dbReference>
<accession>A0AAD7TXH1</accession>
<evidence type="ECO:0000256" key="1">
    <source>
        <dbReference type="SAM" id="MobiDB-lite"/>
    </source>
</evidence>
<sequence>MPSHRTIRTPARLPGHPRAKPVSSPLGPPGPPPAQPLPSLPPAGAEPDTESDKMARAWAVATTRFSTLSGAHTLSADDVNALKEVPREGALEGARITRARSQIMESPSIVFSFKTGPRHLRRMGMPVYALATASKDELLKHMSGGASYAATSWREYPPEAHTPALQWPLLDELRYQHIRTDEWVKVDESMSKIQLAMDVAYLCNRFFEKYRWISQDSASEWHLRRDAFYRVWLVGLERTGHDVFEVVLKYVQDFPGGPS</sequence>
<dbReference type="EMBL" id="JAPEVG010000063">
    <property type="protein sequence ID" value="KAJ8488443.1"/>
    <property type="molecule type" value="Genomic_DNA"/>
</dbReference>
<organism evidence="2 3">
    <name type="scientific">Trametes cubensis</name>
    <dbReference type="NCBI Taxonomy" id="1111947"/>
    <lineage>
        <taxon>Eukaryota</taxon>
        <taxon>Fungi</taxon>
        <taxon>Dikarya</taxon>
        <taxon>Basidiomycota</taxon>
        <taxon>Agaricomycotina</taxon>
        <taxon>Agaricomycetes</taxon>
        <taxon>Polyporales</taxon>
        <taxon>Polyporaceae</taxon>
        <taxon>Trametes</taxon>
    </lineage>
</organism>
<gene>
    <name evidence="2" type="ORF">ONZ51_g3585</name>
</gene>
<dbReference type="AlphaFoldDB" id="A0AAD7TXH1"/>
<proteinExistence type="predicted"/>
<feature type="region of interest" description="Disordered" evidence="1">
    <location>
        <begin position="1"/>
        <end position="54"/>
    </location>
</feature>